<keyword evidence="8" id="KW-0282">Flagellum</keyword>
<dbReference type="Gene3D" id="2.60.40.4070">
    <property type="match status" value="1"/>
</dbReference>
<dbReference type="GO" id="GO:0044781">
    <property type="term" value="P:bacterial-type flagellum organization"/>
    <property type="evidence" value="ECO:0007669"/>
    <property type="project" value="UniProtKB-UniRule"/>
</dbReference>
<dbReference type="Pfam" id="PF13860">
    <property type="entry name" value="FlgD_ig"/>
    <property type="match status" value="1"/>
</dbReference>
<dbReference type="EMBL" id="FNMZ01000003">
    <property type="protein sequence ID" value="SDX16904.1"/>
    <property type="molecule type" value="Genomic_DNA"/>
</dbReference>
<keyword evidence="3 5" id="KW-1005">Bacterial flagellum biogenesis</keyword>
<evidence type="ECO:0000259" key="7">
    <source>
        <dbReference type="Pfam" id="PF13860"/>
    </source>
</evidence>
<keyword evidence="8" id="KW-0969">Cilium</keyword>
<evidence type="ECO:0000256" key="2">
    <source>
        <dbReference type="ARBA" id="ARBA00016013"/>
    </source>
</evidence>
<dbReference type="Pfam" id="PF03963">
    <property type="entry name" value="FlgD"/>
    <property type="match status" value="1"/>
</dbReference>
<dbReference type="STRING" id="356660.SAMN05444336_103515"/>
<keyword evidence="8" id="KW-0966">Cell projection</keyword>
<dbReference type="InterPro" id="IPR005648">
    <property type="entry name" value="FlgD"/>
</dbReference>
<feature type="domain" description="FlgD/Vpr Ig-like" evidence="7">
    <location>
        <begin position="113"/>
        <end position="179"/>
    </location>
</feature>
<proteinExistence type="inferred from homology"/>
<feature type="region of interest" description="Disordered" evidence="6">
    <location>
        <begin position="1"/>
        <end position="22"/>
    </location>
</feature>
<organism evidence="8 9">
    <name type="scientific">Albimonas donghaensis</name>
    <dbReference type="NCBI Taxonomy" id="356660"/>
    <lineage>
        <taxon>Bacteria</taxon>
        <taxon>Pseudomonadati</taxon>
        <taxon>Pseudomonadota</taxon>
        <taxon>Alphaproteobacteria</taxon>
        <taxon>Rhodobacterales</taxon>
        <taxon>Paracoccaceae</taxon>
        <taxon>Albimonas</taxon>
    </lineage>
</organism>
<comment type="function">
    <text evidence="4 5">Required for flagellar hook formation. May act as a scaffolding protein.</text>
</comment>
<dbReference type="OrthoDB" id="9785233at2"/>
<name>A0A1H2ZJG2_9RHOB</name>
<dbReference type="RefSeq" id="WP_092682003.1">
    <property type="nucleotide sequence ID" value="NZ_FNMZ01000003.1"/>
</dbReference>
<sequence length="230" mass="24292">MTLDATTLAATTSPTSVATPAPQADAEDALATAAGDFETFLSLLTTQMRNQDPLKPLDSTEFVAQLASFSAVEQQIRSNDRLDAIFDLLSDGGDTGLAQWIGKEVQAAALARFDGEPLSVETTPVAEAERAVMVVTDADGTEVARINVDPSASLLSWDGATATGEAPEGLYGFKLDYYSEDSHIGEAPGLIRDRVTEIRLGGETPMLRLAGGDEIEAETVLSVREPTEEG</sequence>
<dbReference type="Proteomes" id="UP000199118">
    <property type="component" value="Unassembled WGS sequence"/>
</dbReference>
<protein>
    <recommendedName>
        <fullName evidence="2 5">Basal-body rod modification protein FlgD</fullName>
    </recommendedName>
</protein>
<keyword evidence="9" id="KW-1185">Reference proteome</keyword>
<evidence type="ECO:0000256" key="3">
    <source>
        <dbReference type="ARBA" id="ARBA00022795"/>
    </source>
</evidence>
<evidence type="ECO:0000256" key="5">
    <source>
        <dbReference type="RuleBase" id="RU362076"/>
    </source>
</evidence>
<evidence type="ECO:0000313" key="8">
    <source>
        <dbReference type="EMBL" id="SDX16904.1"/>
    </source>
</evidence>
<evidence type="ECO:0000256" key="6">
    <source>
        <dbReference type="SAM" id="MobiDB-lite"/>
    </source>
</evidence>
<gene>
    <name evidence="8" type="ORF">SAMN05444336_103515</name>
</gene>
<evidence type="ECO:0000256" key="1">
    <source>
        <dbReference type="ARBA" id="ARBA00010577"/>
    </source>
</evidence>
<evidence type="ECO:0000313" key="9">
    <source>
        <dbReference type="Proteomes" id="UP000199118"/>
    </source>
</evidence>
<dbReference type="Gene3D" id="2.30.30.910">
    <property type="match status" value="1"/>
</dbReference>
<dbReference type="AlphaFoldDB" id="A0A1H2ZJG2"/>
<reference evidence="8 9" key="1">
    <citation type="submission" date="2016-10" db="EMBL/GenBank/DDBJ databases">
        <authorList>
            <person name="de Groot N.N."/>
        </authorList>
    </citation>
    <scope>NUCLEOTIDE SEQUENCE [LARGE SCALE GENOMIC DNA]</scope>
    <source>
        <strain evidence="8 9">DSM 17890</strain>
    </source>
</reference>
<dbReference type="InterPro" id="IPR025965">
    <property type="entry name" value="FlgD/Vpr_Ig-like"/>
</dbReference>
<evidence type="ECO:0000256" key="4">
    <source>
        <dbReference type="ARBA" id="ARBA00024746"/>
    </source>
</evidence>
<comment type="similarity">
    <text evidence="1 5">Belongs to the FlgD family.</text>
</comment>
<accession>A0A1H2ZJG2</accession>